<reference evidence="2" key="1">
    <citation type="submission" date="2019-09" db="EMBL/GenBank/DDBJ databases">
        <title>Draft genome information of white flower Hibiscus syriacus.</title>
        <authorList>
            <person name="Kim Y.-M."/>
        </authorList>
    </citation>
    <scope>NUCLEOTIDE SEQUENCE [LARGE SCALE GENOMIC DNA]</scope>
    <source>
        <strain evidence="2">YM2019G1</strain>
    </source>
</reference>
<dbReference type="Proteomes" id="UP000436088">
    <property type="component" value="Unassembled WGS sequence"/>
</dbReference>
<accession>A0A6A2YMD8</accession>
<proteinExistence type="predicted"/>
<evidence type="ECO:0000313" key="3">
    <source>
        <dbReference type="Proteomes" id="UP000436088"/>
    </source>
</evidence>
<evidence type="ECO:0000313" key="2">
    <source>
        <dbReference type="EMBL" id="KAE8680489.1"/>
    </source>
</evidence>
<feature type="region of interest" description="Disordered" evidence="1">
    <location>
        <begin position="23"/>
        <end position="74"/>
    </location>
</feature>
<sequence>MDFFCSSQASTAICSSLDHRSMVHSGHRPIDRQRSKPYAPCSSEFPMFPRLPHREKSRKSSVKPSDVSRKSSADIHDLRSLPGSSRYLLSNTPFIDWLSDSDRVSPSVPGFQLSLQRKTMSEILQYRFRTKKVTVIGDETPSSVLASVSRDKNAQLWPSATPASPPSSPMAQPSLLIKNKKH</sequence>
<name>A0A6A2YMD8_HIBSY</name>
<keyword evidence="3" id="KW-1185">Reference proteome</keyword>
<protein>
    <submittedName>
        <fullName evidence="2">Ribosomal L29 family protein</fullName>
    </submittedName>
</protein>
<dbReference type="InterPro" id="IPR044526">
    <property type="entry name" value="NAKR1-3"/>
</dbReference>
<organism evidence="2 3">
    <name type="scientific">Hibiscus syriacus</name>
    <name type="common">Rose of Sharon</name>
    <dbReference type="NCBI Taxonomy" id="106335"/>
    <lineage>
        <taxon>Eukaryota</taxon>
        <taxon>Viridiplantae</taxon>
        <taxon>Streptophyta</taxon>
        <taxon>Embryophyta</taxon>
        <taxon>Tracheophyta</taxon>
        <taxon>Spermatophyta</taxon>
        <taxon>Magnoliopsida</taxon>
        <taxon>eudicotyledons</taxon>
        <taxon>Gunneridae</taxon>
        <taxon>Pentapetalae</taxon>
        <taxon>rosids</taxon>
        <taxon>malvids</taxon>
        <taxon>Malvales</taxon>
        <taxon>Malvaceae</taxon>
        <taxon>Malvoideae</taxon>
        <taxon>Hibiscus</taxon>
    </lineage>
</organism>
<gene>
    <name evidence="2" type="ORF">F3Y22_tig00111388pilonHSYRG00170</name>
</gene>
<dbReference type="PANTHER" id="PTHR46119:SF12">
    <property type="entry name" value="PROTEIN SODIUM POTASSIUM ROOT DEFECTIVE 3"/>
    <property type="match status" value="1"/>
</dbReference>
<comment type="caution">
    <text evidence="2">The sequence shown here is derived from an EMBL/GenBank/DDBJ whole genome shotgun (WGS) entry which is preliminary data.</text>
</comment>
<feature type="compositionally biased region" description="Basic residues" evidence="1">
    <location>
        <begin position="51"/>
        <end position="61"/>
    </location>
</feature>
<evidence type="ECO:0000256" key="1">
    <source>
        <dbReference type="SAM" id="MobiDB-lite"/>
    </source>
</evidence>
<dbReference type="EMBL" id="VEPZ02001325">
    <property type="protein sequence ID" value="KAE8680489.1"/>
    <property type="molecule type" value="Genomic_DNA"/>
</dbReference>
<feature type="region of interest" description="Disordered" evidence="1">
    <location>
        <begin position="156"/>
        <end position="182"/>
    </location>
</feature>
<dbReference type="AlphaFoldDB" id="A0A6A2YMD8"/>
<dbReference type="PANTHER" id="PTHR46119">
    <property type="entry name" value="OS08G0405700 PROTEIN"/>
    <property type="match status" value="1"/>
</dbReference>